<keyword evidence="1" id="KW-0812">Transmembrane</keyword>
<dbReference type="EMBL" id="ADBJ01000031">
    <property type="protein sequence ID" value="EFA80519.1"/>
    <property type="molecule type" value="Genomic_DNA"/>
</dbReference>
<dbReference type="GeneID" id="31362836"/>
<comment type="caution">
    <text evidence="2">The sequence shown here is derived from an EMBL/GenBank/DDBJ whole genome shotgun (WGS) entry which is preliminary data.</text>
</comment>
<dbReference type="OMA" id="SYHPNNK"/>
<keyword evidence="1" id="KW-0472">Membrane</keyword>
<feature type="transmembrane region" description="Helical" evidence="1">
    <location>
        <begin position="99"/>
        <end position="119"/>
    </location>
</feature>
<evidence type="ECO:0000313" key="2">
    <source>
        <dbReference type="EMBL" id="EFA80519.1"/>
    </source>
</evidence>
<gene>
    <name evidence="2" type="ORF">PPL_07355</name>
</gene>
<organism evidence="2 3">
    <name type="scientific">Heterostelium pallidum (strain ATCC 26659 / Pp 5 / PN500)</name>
    <name type="common">Cellular slime mold</name>
    <name type="synonym">Polysphondylium pallidum</name>
    <dbReference type="NCBI Taxonomy" id="670386"/>
    <lineage>
        <taxon>Eukaryota</taxon>
        <taxon>Amoebozoa</taxon>
        <taxon>Evosea</taxon>
        <taxon>Eumycetozoa</taxon>
        <taxon>Dictyostelia</taxon>
        <taxon>Acytosteliales</taxon>
        <taxon>Acytosteliaceae</taxon>
        <taxon>Heterostelium</taxon>
    </lineage>
</organism>
<dbReference type="FunCoup" id="D3BF38">
    <property type="interactions" value="805"/>
</dbReference>
<feature type="transmembrane region" description="Helical" evidence="1">
    <location>
        <begin position="75"/>
        <end position="93"/>
    </location>
</feature>
<accession>D3BF38</accession>
<keyword evidence="3" id="KW-1185">Reference proteome</keyword>
<protein>
    <submittedName>
        <fullName evidence="2">Uncharacterized protein</fullName>
    </submittedName>
</protein>
<dbReference type="InParanoid" id="D3BF38"/>
<dbReference type="RefSeq" id="XP_020432639.1">
    <property type="nucleotide sequence ID" value="XM_020578191.1"/>
</dbReference>
<feature type="transmembrane region" description="Helical" evidence="1">
    <location>
        <begin position="126"/>
        <end position="152"/>
    </location>
</feature>
<evidence type="ECO:0000256" key="1">
    <source>
        <dbReference type="SAM" id="Phobius"/>
    </source>
</evidence>
<dbReference type="AlphaFoldDB" id="D3BF38"/>
<dbReference type="Proteomes" id="UP000001396">
    <property type="component" value="Unassembled WGS sequence"/>
</dbReference>
<evidence type="ECO:0000313" key="3">
    <source>
        <dbReference type="Proteomes" id="UP000001396"/>
    </source>
</evidence>
<name>D3BF38_HETP5</name>
<proteinExistence type="predicted"/>
<keyword evidence="1" id="KW-1133">Transmembrane helix</keyword>
<reference evidence="2 3" key="1">
    <citation type="journal article" date="2011" name="Genome Res.">
        <title>Phylogeny-wide analysis of social amoeba genomes highlights ancient origins for complex intercellular communication.</title>
        <authorList>
            <person name="Heidel A.J."/>
            <person name="Lawal H.M."/>
            <person name="Felder M."/>
            <person name="Schilde C."/>
            <person name="Helps N.R."/>
            <person name="Tunggal B."/>
            <person name="Rivero F."/>
            <person name="John U."/>
            <person name="Schleicher M."/>
            <person name="Eichinger L."/>
            <person name="Platzer M."/>
            <person name="Noegel A.A."/>
            <person name="Schaap P."/>
            <person name="Gloeckner G."/>
        </authorList>
    </citation>
    <scope>NUCLEOTIDE SEQUENCE [LARGE SCALE GENOMIC DNA]</scope>
    <source>
        <strain evidence="3">ATCC 26659 / Pp 5 / PN500</strain>
    </source>
</reference>
<feature type="transmembrane region" description="Helical" evidence="1">
    <location>
        <begin position="158"/>
        <end position="181"/>
    </location>
</feature>
<sequence>MDTYYSTNNKKSHTLSSIPYTQVSTNESTENENIYDKSSNINNAINNYKYYNVGEGLYSQLDKETIATITVASSWGYFLCFIHLIIGVFLFFLAGIDDYFYLICIAFVAHTFSVCLGIFSVSRKNVLLIVNYTIYSVVILAITISIFIISTIVSNYWYQWWIILGVFFFLNVQIIGIKYLFSLAMNLKGLQTKEMENAGRMYPTVNTIPVQTVSQPQQLYVPQPAQYYYVGFPQQPQQMNMNPQYYQPPVTSQYAYTYPQGTEYNNLYSSVQNV</sequence>